<proteinExistence type="predicted"/>
<reference evidence="2 3" key="1">
    <citation type="journal article" date="2018" name="Front. Plant Sci.">
        <title>Red Clover (Trifolium pratense) and Zigzag Clover (T. medium) - A Picture of Genomic Similarities and Differences.</title>
        <authorList>
            <person name="Dluhosova J."/>
            <person name="Istvanek J."/>
            <person name="Nedelnik J."/>
            <person name="Repkova J."/>
        </authorList>
    </citation>
    <scope>NUCLEOTIDE SEQUENCE [LARGE SCALE GENOMIC DNA]</scope>
    <source>
        <strain evidence="3">cv. 10/8</strain>
        <tissue evidence="2">Leaf</tissue>
    </source>
</reference>
<evidence type="ECO:0000256" key="1">
    <source>
        <dbReference type="SAM" id="MobiDB-lite"/>
    </source>
</evidence>
<feature type="compositionally biased region" description="Basic and acidic residues" evidence="1">
    <location>
        <begin position="1"/>
        <end position="10"/>
    </location>
</feature>
<accession>A0A392RHY0</accession>
<name>A0A392RHY0_9FABA</name>
<feature type="region of interest" description="Disordered" evidence="1">
    <location>
        <begin position="1"/>
        <end position="82"/>
    </location>
</feature>
<protein>
    <submittedName>
        <fullName evidence="2">Uncharacterized protein</fullName>
    </submittedName>
</protein>
<feature type="compositionally biased region" description="Low complexity" evidence="1">
    <location>
        <begin position="31"/>
        <end position="47"/>
    </location>
</feature>
<sequence>MLQRAARESHVSSTQTALMAKASPTELAAKPDSSAPNSTSSPSIYRGSRGRKNNRGGRNSGRGGRRPQQQQQQWQPWNYPPC</sequence>
<comment type="caution">
    <text evidence="2">The sequence shown here is derived from an EMBL/GenBank/DDBJ whole genome shotgun (WGS) entry which is preliminary data.</text>
</comment>
<keyword evidence="3" id="KW-1185">Reference proteome</keyword>
<dbReference type="Proteomes" id="UP000265520">
    <property type="component" value="Unassembled WGS sequence"/>
</dbReference>
<dbReference type="AlphaFoldDB" id="A0A392RHY0"/>
<organism evidence="2 3">
    <name type="scientific">Trifolium medium</name>
    <dbReference type="NCBI Taxonomy" id="97028"/>
    <lineage>
        <taxon>Eukaryota</taxon>
        <taxon>Viridiplantae</taxon>
        <taxon>Streptophyta</taxon>
        <taxon>Embryophyta</taxon>
        <taxon>Tracheophyta</taxon>
        <taxon>Spermatophyta</taxon>
        <taxon>Magnoliopsida</taxon>
        <taxon>eudicotyledons</taxon>
        <taxon>Gunneridae</taxon>
        <taxon>Pentapetalae</taxon>
        <taxon>rosids</taxon>
        <taxon>fabids</taxon>
        <taxon>Fabales</taxon>
        <taxon>Fabaceae</taxon>
        <taxon>Papilionoideae</taxon>
        <taxon>50 kb inversion clade</taxon>
        <taxon>NPAAA clade</taxon>
        <taxon>Hologalegina</taxon>
        <taxon>IRL clade</taxon>
        <taxon>Trifolieae</taxon>
        <taxon>Trifolium</taxon>
    </lineage>
</organism>
<evidence type="ECO:0000313" key="2">
    <source>
        <dbReference type="EMBL" id="MCI35827.1"/>
    </source>
</evidence>
<dbReference type="EMBL" id="LXQA010227517">
    <property type="protein sequence ID" value="MCI35827.1"/>
    <property type="molecule type" value="Genomic_DNA"/>
</dbReference>
<feature type="compositionally biased region" description="Low complexity" evidence="1">
    <location>
        <begin position="66"/>
        <end position="82"/>
    </location>
</feature>
<evidence type="ECO:0000313" key="3">
    <source>
        <dbReference type="Proteomes" id="UP000265520"/>
    </source>
</evidence>